<gene>
    <name evidence="2" type="ORF">SAMN05660991_00534</name>
</gene>
<dbReference type="AlphaFoldDB" id="A0A1H8Q2E1"/>
<keyword evidence="3" id="KW-1185">Reference proteome</keyword>
<keyword evidence="1" id="KW-0812">Transmembrane</keyword>
<keyword evidence="1" id="KW-0472">Membrane</keyword>
<dbReference type="Proteomes" id="UP000198960">
    <property type="component" value="Unassembled WGS sequence"/>
</dbReference>
<evidence type="ECO:0000256" key="1">
    <source>
        <dbReference type="SAM" id="Phobius"/>
    </source>
</evidence>
<organism evidence="2 3">
    <name type="scientific">Trujillonella endophytica</name>
    <dbReference type="NCBI Taxonomy" id="673521"/>
    <lineage>
        <taxon>Bacteria</taxon>
        <taxon>Bacillati</taxon>
        <taxon>Actinomycetota</taxon>
        <taxon>Actinomycetes</taxon>
        <taxon>Geodermatophilales</taxon>
        <taxon>Geodermatophilaceae</taxon>
        <taxon>Trujillonella</taxon>
    </lineage>
</organism>
<dbReference type="OrthoDB" id="5197718at2"/>
<sequence length="79" mass="8167">MTDVSAVPGDLTVPLLTGWELVAGGLVLLLVLVAAVVVLGASRAGRGERADWEAWLDGRSRRADDAAPGSEERVARTAG</sequence>
<protein>
    <submittedName>
        <fullName evidence="2">Uncharacterized protein</fullName>
    </submittedName>
</protein>
<dbReference type="RefSeq" id="WP_091939748.1">
    <property type="nucleotide sequence ID" value="NZ_FOEE01000001.1"/>
</dbReference>
<proteinExistence type="predicted"/>
<name>A0A1H8Q2E1_9ACTN</name>
<dbReference type="STRING" id="673521.SAMN05660991_00534"/>
<evidence type="ECO:0000313" key="3">
    <source>
        <dbReference type="Proteomes" id="UP000198960"/>
    </source>
</evidence>
<reference evidence="3" key="1">
    <citation type="submission" date="2016-10" db="EMBL/GenBank/DDBJ databases">
        <authorList>
            <person name="Varghese N."/>
            <person name="Submissions S."/>
        </authorList>
    </citation>
    <scope>NUCLEOTIDE SEQUENCE [LARGE SCALE GENOMIC DNA]</scope>
    <source>
        <strain evidence="3">DSM 45413</strain>
    </source>
</reference>
<keyword evidence="1" id="KW-1133">Transmembrane helix</keyword>
<accession>A0A1H8Q2E1</accession>
<feature type="transmembrane region" description="Helical" evidence="1">
    <location>
        <begin position="21"/>
        <end position="41"/>
    </location>
</feature>
<evidence type="ECO:0000313" key="2">
    <source>
        <dbReference type="EMBL" id="SEO48415.1"/>
    </source>
</evidence>
<dbReference type="EMBL" id="FOEE01000001">
    <property type="protein sequence ID" value="SEO48415.1"/>
    <property type="molecule type" value="Genomic_DNA"/>
</dbReference>